<accession>A0A3P7YF53</accession>
<evidence type="ECO:0000313" key="3">
    <source>
        <dbReference type="EMBL" id="VDO86596.1"/>
    </source>
</evidence>
<keyword evidence="1" id="KW-1133">Transmembrane helix</keyword>
<evidence type="ECO:0000256" key="1">
    <source>
        <dbReference type="SAM" id="Phobius"/>
    </source>
</evidence>
<gene>
    <name evidence="3" type="ORF">HPBE_LOCUS10857</name>
</gene>
<evidence type="ECO:0000259" key="2">
    <source>
        <dbReference type="PROSITE" id="PS50853"/>
    </source>
</evidence>
<dbReference type="Pfam" id="PF00041">
    <property type="entry name" value="fn3"/>
    <property type="match status" value="2"/>
</dbReference>
<dbReference type="OrthoDB" id="8923679at2759"/>
<dbReference type="GO" id="GO:0016020">
    <property type="term" value="C:membrane"/>
    <property type="evidence" value="ECO:0007669"/>
    <property type="project" value="UniProtKB-SubCell"/>
</dbReference>
<organism evidence="3">
    <name type="scientific">Heligmosomoides polygyrus</name>
    <name type="common">Parasitic roundworm</name>
    <dbReference type="NCBI Taxonomy" id="6339"/>
    <lineage>
        <taxon>Eukaryota</taxon>
        <taxon>Metazoa</taxon>
        <taxon>Ecdysozoa</taxon>
        <taxon>Nematoda</taxon>
        <taxon>Chromadorea</taxon>
        <taxon>Rhabditida</taxon>
        <taxon>Rhabditina</taxon>
        <taxon>Rhabditomorpha</taxon>
        <taxon>Strongyloidea</taxon>
        <taxon>Heligmosomidae</taxon>
        <taxon>Heligmosomoides</taxon>
    </lineage>
</organism>
<dbReference type="InterPro" id="IPR036116">
    <property type="entry name" value="FN3_sf"/>
</dbReference>
<dbReference type="AlphaFoldDB" id="A0A3P7YF53"/>
<dbReference type="SUPFAM" id="SSF49265">
    <property type="entry name" value="Fibronectin type III"/>
    <property type="match status" value="1"/>
</dbReference>
<dbReference type="Pfam" id="PF07885">
    <property type="entry name" value="Ion_trans_2"/>
    <property type="match status" value="1"/>
</dbReference>
<dbReference type="CDD" id="cd00063">
    <property type="entry name" value="FN3"/>
    <property type="match status" value="2"/>
</dbReference>
<dbReference type="InterPro" id="IPR013099">
    <property type="entry name" value="K_chnl_dom"/>
</dbReference>
<name>A0A3P7YF53_HELPZ</name>
<reference evidence="3" key="1">
    <citation type="submission" date="2018-11" db="EMBL/GenBank/DDBJ databases">
        <authorList>
            <consortium name="Pathogen Informatics"/>
        </authorList>
    </citation>
    <scope>NUCLEOTIDE SEQUENCE [LARGE SCALE GENOMIC DNA]</scope>
</reference>
<protein>
    <recommendedName>
        <fullName evidence="2">Fibronectin type-III domain-containing protein</fullName>
    </recommendedName>
</protein>
<dbReference type="InterPro" id="IPR013783">
    <property type="entry name" value="Ig-like_fold"/>
</dbReference>
<feature type="domain" description="Fibronectin type-III" evidence="2">
    <location>
        <begin position="149"/>
        <end position="248"/>
    </location>
</feature>
<dbReference type="InterPro" id="IPR050713">
    <property type="entry name" value="RTP_Phos/Ushers"/>
</dbReference>
<sequence>MIEGWPLSDGFYFVMVSVLTIGFGDLVPRNEAFIILVLFLVLIGLVLTTTCVDIVGAYYIDRLHFFGRRLEDDPLSWLKEVQQRRIEAMKREAMRKLFETVTALHHIRFTGLSPTVALLFRTFQRFSRSLLRCNTFICVSGNISDCPESPQSLTASHATADSVLLRWRAPRYVDEGKRYWYTLTYKPRTPQRRNHVVRVDFINEEKYLVTGLKSFTLYEFSLTTTTRYGCSKSAKAQEYTEPCTVPQSLRLEAVSCETATVSWRSPKVNNGTESYVIQFTQEPAPQFVYWNRYKVGSTTRFTVTDLLPDTRYILCVSAEHNYGLAAMSKSIRFRTKRWWADDDSACLQLPFSNHRMSMASIISSLSALR</sequence>
<keyword evidence="1" id="KW-0472">Membrane</keyword>
<dbReference type="PROSITE" id="PS50853">
    <property type="entry name" value="FN3"/>
    <property type="match status" value="2"/>
</dbReference>
<dbReference type="InterPro" id="IPR003961">
    <property type="entry name" value="FN3_dom"/>
</dbReference>
<dbReference type="PANTHER" id="PTHR46957:SF3">
    <property type="entry name" value="CYTOKINE RECEPTOR"/>
    <property type="match status" value="1"/>
</dbReference>
<dbReference type="Gene3D" id="2.60.40.10">
    <property type="entry name" value="Immunoglobulins"/>
    <property type="match status" value="2"/>
</dbReference>
<keyword evidence="1" id="KW-0812">Transmembrane</keyword>
<feature type="domain" description="Fibronectin type-III" evidence="2">
    <location>
        <begin position="249"/>
        <end position="338"/>
    </location>
</feature>
<dbReference type="SUPFAM" id="SSF81324">
    <property type="entry name" value="Voltage-gated potassium channels"/>
    <property type="match status" value="1"/>
</dbReference>
<feature type="transmembrane region" description="Helical" evidence="1">
    <location>
        <begin position="7"/>
        <end position="27"/>
    </location>
</feature>
<dbReference type="Gene3D" id="1.10.287.70">
    <property type="match status" value="1"/>
</dbReference>
<dbReference type="EMBL" id="UZAH01026904">
    <property type="protein sequence ID" value="VDO86596.1"/>
    <property type="molecule type" value="Genomic_DNA"/>
</dbReference>
<dbReference type="SMART" id="SM00060">
    <property type="entry name" value="FN3"/>
    <property type="match status" value="2"/>
</dbReference>
<proteinExistence type="predicted"/>
<dbReference type="PANTHER" id="PTHR46957">
    <property type="entry name" value="CYTOKINE RECEPTOR"/>
    <property type="match status" value="1"/>
</dbReference>
<feature type="transmembrane region" description="Helical" evidence="1">
    <location>
        <begin position="33"/>
        <end position="60"/>
    </location>
</feature>